<accession>A0AAJ7SFB1</accession>
<reference evidence="2" key="1">
    <citation type="submission" date="2025-08" db="UniProtKB">
        <authorList>
            <consortium name="RefSeq"/>
        </authorList>
    </citation>
    <scope>IDENTIFICATION</scope>
</reference>
<gene>
    <name evidence="2" type="primary">LOC108864412</name>
</gene>
<dbReference type="RefSeq" id="XP_028967627.1">
    <property type="nucleotide sequence ID" value="XM_029111794.1"/>
</dbReference>
<protein>
    <submittedName>
        <fullName evidence="2">Uncharacterized protein LOC108864412</fullName>
    </submittedName>
</protein>
<organism evidence="1 2">
    <name type="scientific">Galendromus occidentalis</name>
    <name type="common">western predatory mite</name>
    <dbReference type="NCBI Taxonomy" id="34638"/>
    <lineage>
        <taxon>Eukaryota</taxon>
        <taxon>Metazoa</taxon>
        <taxon>Ecdysozoa</taxon>
        <taxon>Arthropoda</taxon>
        <taxon>Chelicerata</taxon>
        <taxon>Arachnida</taxon>
        <taxon>Acari</taxon>
        <taxon>Parasitiformes</taxon>
        <taxon>Mesostigmata</taxon>
        <taxon>Gamasina</taxon>
        <taxon>Phytoseioidea</taxon>
        <taxon>Phytoseiidae</taxon>
        <taxon>Typhlodrominae</taxon>
        <taxon>Galendromus</taxon>
    </lineage>
</organism>
<proteinExistence type="predicted"/>
<dbReference type="GeneID" id="108864412"/>
<name>A0AAJ7SFB1_9ACAR</name>
<dbReference type="InterPro" id="IPR012337">
    <property type="entry name" value="RNaseH-like_sf"/>
</dbReference>
<dbReference type="AlphaFoldDB" id="A0AAJ7SFB1"/>
<dbReference type="SUPFAM" id="SSF53098">
    <property type="entry name" value="Ribonuclease H-like"/>
    <property type="match status" value="1"/>
</dbReference>
<evidence type="ECO:0000313" key="2">
    <source>
        <dbReference type="RefSeq" id="XP_028967627.1"/>
    </source>
</evidence>
<sequence>MANNKCNKLWGLSRQPKSAEIIQSVTGRSLPRPVPTRWNSLYDSLKALLGVKEKMPALMASLQLPDNLNESDFSHIQEYLNCLEPIAVALGLLQSVSDHFKDIFNIRTTAGQKCAIATLSMPLFKRWLLRHIPTEESLYLRIRFKQLIRDRQSTPEEAQELPAPMETDDFFNLADDFPGTSSAAPVDSSDRILGEYLNDADPELSMLDRHPIISAIFREYNTQPPSSAQAERLFSYATMVNAPKSNRLSDEKFEQRVILRHFNCLSN</sequence>
<dbReference type="Proteomes" id="UP000694867">
    <property type="component" value="Unplaced"/>
</dbReference>
<dbReference type="KEGG" id="goe:108864412"/>
<keyword evidence="1" id="KW-1185">Reference proteome</keyword>
<evidence type="ECO:0000313" key="1">
    <source>
        <dbReference type="Proteomes" id="UP000694867"/>
    </source>
</evidence>